<dbReference type="Proteomes" id="UP000190675">
    <property type="component" value="Chromosome I"/>
</dbReference>
<name>A0A1M5HQC5_9BRAD</name>
<protein>
    <submittedName>
        <fullName evidence="2">PEP-CTERM protein-sorting domain-containing protein</fullName>
    </submittedName>
</protein>
<gene>
    <name evidence="2" type="ORF">SAMN05444169_0973</name>
</gene>
<accession>A0A1M5HQC5</accession>
<keyword evidence="1" id="KW-0732">Signal</keyword>
<proteinExistence type="predicted"/>
<feature type="signal peptide" evidence="1">
    <location>
        <begin position="1"/>
        <end position="26"/>
    </location>
</feature>
<reference evidence="2 3" key="1">
    <citation type="submission" date="2016-11" db="EMBL/GenBank/DDBJ databases">
        <authorList>
            <person name="Jaros S."/>
            <person name="Januszkiewicz K."/>
            <person name="Wedrychowicz H."/>
        </authorList>
    </citation>
    <scope>NUCLEOTIDE SEQUENCE [LARGE SCALE GENOMIC DNA]</scope>
    <source>
        <strain evidence="2 3">GAS242</strain>
    </source>
</reference>
<evidence type="ECO:0000313" key="2">
    <source>
        <dbReference type="EMBL" id="SHG18136.1"/>
    </source>
</evidence>
<organism evidence="2 3">
    <name type="scientific">Bradyrhizobium erythrophlei</name>
    <dbReference type="NCBI Taxonomy" id="1437360"/>
    <lineage>
        <taxon>Bacteria</taxon>
        <taxon>Pseudomonadati</taxon>
        <taxon>Pseudomonadota</taxon>
        <taxon>Alphaproteobacteria</taxon>
        <taxon>Hyphomicrobiales</taxon>
        <taxon>Nitrobacteraceae</taxon>
        <taxon>Bradyrhizobium</taxon>
    </lineage>
</organism>
<dbReference type="EMBL" id="LT670818">
    <property type="protein sequence ID" value="SHG18136.1"/>
    <property type="molecule type" value="Genomic_DNA"/>
</dbReference>
<dbReference type="OrthoDB" id="9838015at2"/>
<dbReference type="RefSeq" id="WP_079564978.1">
    <property type="nucleotide sequence ID" value="NZ_LT670818.1"/>
</dbReference>
<sequence>MAKCVTGLNKIATFAVVALIHGPAVASTFSGELPVGYSDSRFQVGAGTSLLAIDISALGIRDPTLCASCNSTYTDNYTVSLFNQTGALLESVNETNYLYYNMYSSSHGIGAGPVFIAVPTGATTLEIQSQLYIAGLLDAGGLPLNFGSLTISSDGSITAATPIPSTLPLLATGLVALGMLGWRIKRQRNGAPLAAA</sequence>
<dbReference type="AlphaFoldDB" id="A0A1M5HQC5"/>
<evidence type="ECO:0000313" key="3">
    <source>
        <dbReference type="Proteomes" id="UP000190675"/>
    </source>
</evidence>
<feature type="chain" id="PRO_5013359234" evidence="1">
    <location>
        <begin position="27"/>
        <end position="196"/>
    </location>
</feature>
<evidence type="ECO:0000256" key="1">
    <source>
        <dbReference type="SAM" id="SignalP"/>
    </source>
</evidence>